<gene>
    <name evidence="1" type="ORF">UFB30_14605</name>
</gene>
<sequence length="115" mass="12998">MNHEQAQTETCISIIHKNVRVEAIVTIKPTVKITEGYSIECTPCTLEESDLEPSYPRFGLNKYKTKDKKHDDGCRFTVSQDLCIKIPLKFEADAFVKPGEVYCDPEAPDCLDDEA</sequence>
<evidence type="ECO:0000313" key="1">
    <source>
        <dbReference type="EMBL" id="MDZ5713463.1"/>
    </source>
</evidence>
<dbReference type="EMBL" id="JAXQNN010000006">
    <property type="protein sequence ID" value="MDZ5713463.1"/>
    <property type="molecule type" value="Genomic_DNA"/>
</dbReference>
<protein>
    <submittedName>
        <fullName evidence="1">Uncharacterized protein</fullName>
    </submittedName>
</protein>
<dbReference type="RefSeq" id="WP_322422425.1">
    <property type="nucleotide sequence ID" value="NZ_JAXQNN010000006.1"/>
</dbReference>
<accession>A0ABU5KQC4</accession>
<organism evidence="1 2">
    <name type="scientific">Jeotgalibacillus haloalkalitolerans</name>
    <dbReference type="NCBI Taxonomy" id="3104292"/>
    <lineage>
        <taxon>Bacteria</taxon>
        <taxon>Bacillati</taxon>
        <taxon>Bacillota</taxon>
        <taxon>Bacilli</taxon>
        <taxon>Bacillales</taxon>
        <taxon>Caryophanaceae</taxon>
        <taxon>Jeotgalibacillus</taxon>
    </lineage>
</organism>
<proteinExistence type="predicted"/>
<name>A0ABU5KQC4_9BACL</name>
<comment type="caution">
    <text evidence="1">The sequence shown here is derived from an EMBL/GenBank/DDBJ whole genome shotgun (WGS) entry which is preliminary data.</text>
</comment>
<evidence type="ECO:0000313" key="2">
    <source>
        <dbReference type="Proteomes" id="UP001292084"/>
    </source>
</evidence>
<keyword evidence="2" id="KW-1185">Reference proteome</keyword>
<dbReference type="Proteomes" id="UP001292084">
    <property type="component" value="Unassembled WGS sequence"/>
</dbReference>
<reference evidence="1 2" key="1">
    <citation type="submission" date="2023-12" db="EMBL/GenBank/DDBJ databases">
        <title>Jeotgalibacillus haloalkaliphilus sp. nov., a novel salt-tolerant bacteria, isolated from the estuary of the Fenhe River into the Yellow River.</title>
        <authorList>
            <person name="Li Y."/>
        </authorList>
    </citation>
    <scope>NUCLEOTIDE SEQUENCE [LARGE SCALE GENOMIC DNA]</scope>
    <source>
        <strain evidence="1 2">HH7-29</strain>
    </source>
</reference>